<evidence type="ECO:0000256" key="5">
    <source>
        <dbReference type="ARBA" id="ARBA00022692"/>
    </source>
</evidence>
<evidence type="ECO:0000259" key="16">
    <source>
        <dbReference type="Pfam" id="PF07715"/>
    </source>
</evidence>
<keyword evidence="6" id="KW-0408">Iron</keyword>
<dbReference type="PANTHER" id="PTHR32552">
    <property type="entry name" value="FERRICHROME IRON RECEPTOR-RELATED"/>
    <property type="match status" value="1"/>
</dbReference>
<dbReference type="Pfam" id="PF07715">
    <property type="entry name" value="Plug"/>
    <property type="match status" value="1"/>
</dbReference>
<comment type="subcellular location">
    <subcellularLocation>
        <location evidence="1 11">Cell outer membrane</location>
        <topology evidence="1 11">Multi-pass membrane protein</topology>
    </subcellularLocation>
</comment>
<organism evidence="17 18">
    <name type="scientific">Hyphobacterium lacteum</name>
    <dbReference type="NCBI Taxonomy" id="3116575"/>
    <lineage>
        <taxon>Bacteria</taxon>
        <taxon>Pseudomonadati</taxon>
        <taxon>Pseudomonadota</taxon>
        <taxon>Alphaproteobacteria</taxon>
        <taxon>Maricaulales</taxon>
        <taxon>Maricaulaceae</taxon>
        <taxon>Hyphobacterium</taxon>
    </lineage>
</organism>
<keyword evidence="14" id="KW-0732">Signal</keyword>
<feature type="domain" description="TonB-dependent receptor plug" evidence="16">
    <location>
        <begin position="43"/>
        <end position="151"/>
    </location>
</feature>
<keyword evidence="10 11" id="KW-0998">Cell outer membrane</keyword>
<dbReference type="Gene3D" id="2.40.170.20">
    <property type="entry name" value="TonB-dependent receptor, beta-barrel domain"/>
    <property type="match status" value="3"/>
</dbReference>
<keyword evidence="3 11" id="KW-1134">Transmembrane beta strand</keyword>
<evidence type="ECO:0000256" key="6">
    <source>
        <dbReference type="ARBA" id="ARBA00023004"/>
    </source>
</evidence>
<keyword evidence="2 11" id="KW-0813">Transport</keyword>
<evidence type="ECO:0000256" key="14">
    <source>
        <dbReference type="SAM" id="SignalP"/>
    </source>
</evidence>
<reference evidence="17 18" key="1">
    <citation type="submission" date="2024-01" db="EMBL/GenBank/DDBJ databases">
        <title>Hyphobacterium bacterium isolated from marine sediment.</title>
        <authorList>
            <person name="Zhao S."/>
        </authorList>
    </citation>
    <scope>NUCLEOTIDE SEQUENCE [LARGE SCALE GENOMIC DNA]</scope>
    <source>
        <strain evidence="18">HN65</strain>
    </source>
</reference>
<keyword evidence="18" id="KW-1185">Reference proteome</keyword>
<accession>A0ABU7LNU1</accession>
<dbReference type="InterPro" id="IPR036942">
    <property type="entry name" value="Beta-barrel_TonB_sf"/>
</dbReference>
<keyword evidence="5 11" id="KW-0812">Transmembrane</keyword>
<evidence type="ECO:0000256" key="7">
    <source>
        <dbReference type="ARBA" id="ARBA00023065"/>
    </source>
</evidence>
<evidence type="ECO:0000256" key="4">
    <source>
        <dbReference type="ARBA" id="ARBA00022496"/>
    </source>
</evidence>
<evidence type="ECO:0000256" key="1">
    <source>
        <dbReference type="ARBA" id="ARBA00004571"/>
    </source>
</evidence>
<dbReference type="PROSITE" id="PS00430">
    <property type="entry name" value="TONB_DEPENDENT_REC_1"/>
    <property type="match status" value="1"/>
</dbReference>
<dbReference type="EMBL" id="JAZDRP010000002">
    <property type="protein sequence ID" value="MEE2525591.1"/>
    <property type="molecule type" value="Genomic_DNA"/>
</dbReference>
<sequence>MQKSFRKLAMGSSALAFAVIAAAPVYSQVDTITVTAQRREATLQDTPVAVTAVQGDVLEQSQLRDVRDLQTLVPSLRVNTDASSSNTSFAIRSIGSSTFNWGIEPSVGVFVDGVYRSRNGASINDFLGVQRVEVLRGPQSTLFGKNTSAGVISFITEQPADEWGSEVEFTVGRFNQQTVRGMITGPLGDTVSGRLDLNYNSRDGFITNVTDGRDVNERDRWGWRGQLLWEPGDRFSLRLIADQGFIDENCCAAPFTRVSPTNAGAFAILGVTQLPVNPFSGQIAIDGSVRSIVDTGGLSAEMNWEFDGATFTSITAYRAYDEEQDIDPDWVDQPFNQRRFLDQDYQTTTQEFRLTSTGDRTVDYLFGAYFFHQNLNTTNITRQGPLLRPFADLFSDLDGNPFTPGSAVGLVEALCNGPQGPFIGGCVPGQYLAAGSGQSSSFYQNNDTFALFGQLDWHVNDRLTITGGLRYTNDEKDARSDILIDDPFAALDFVQIGFNALIFPAAFTQATGLPYTPGNVALVQTLNPTGFAAIVAGAQAAAADPNVNSLLGLGALQFFPPAPNFTDSRSDSATTGALIVAYDVNDNVNIYGSYTRGFKGGGYALDSAAARVGSFSFDPETVTAWEAGIKVQTNELILNTAIFRQNIEDFQTNVFTGSSFVPDNAGEIQVGGIEIEALFQPTENLTFTGGVTWLWESKYVSFANGPCPVSDTSNCTFRPSATSPALVPVQDLSGRDTGAAELTGNFTALYTRPITSSMEAFVRGEVYFITDRALSVDLDPLLTQEGYNLLNGSIGLAAQDGSWEVQVWGRNLGNEEYLQGAFNSTLPGNINGYPGDPRTWGITVRARR</sequence>
<dbReference type="PANTHER" id="PTHR32552:SF81">
    <property type="entry name" value="TONB-DEPENDENT OUTER MEMBRANE RECEPTOR"/>
    <property type="match status" value="1"/>
</dbReference>
<evidence type="ECO:0000256" key="9">
    <source>
        <dbReference type="ARBA" id="ARBA00023136"/>
    </source>
</evidence>
<dbReference type="InterPro" id="IPR039426">
    <property type="entry name" value="TonB-dep_rcpt-like"/>
</dbReference>
<dbReference type="PROSITE" id="PS52016">
    <property type="entry name" value="TONB_DEPENDENT_REC_3"/>
    <property type="match status" value="1"/>
</dbReference>
<keyword evidence="8 12" id="KW-0798">TonB box</keyword>
<dbReference type="InterPro" id="IPR000531">
    <property type="entry name" value="Beta-barrel_TonB"/>
</dbReference>
<keyword evidence="9 11" id="KW-0472">Membrane</keyword>
<evidence type="ECO:0000256" key="10">
    <source>
        <dbReference type="ARBA" id="ARBA00023237"/>
    </source>
</evidence>
<keyword evidence="7" id="KW-0406">Ion transport</keyword>
<dbReference type="SUPFAM" id="SSF56935">
    <property type="entry name" value="Porins"/>
    <property type="match status" value="1"/>
</dbReference>
<evidence type="ECO:0000313" key="18">
    <source>
        <dbReference type="Proteomes" id="UP001354971"/>
    </source>
</evidence>
<evidence type="ECO:0000256" key="13">
    <source>
        <dbReference type="RuleBase" id="RU003357"/>
    </source>
</evidence>
<dbReference type="InterPro" id="IPR012910">
    <property type="entry name" value="Plug_dom"/>
</dbReference>
<feature type="chain" id="PRO_5047377453" evidence="14">
    <location>
        <begin position="19"/>
        <end position="848"/>
    </location>
</feature>
<protein>
    <submittedName>
        <fullName evidence="17">TonB-dependent receptor</fullName>
    </submittedName>
</protein>
<keyword evidence="4" id="KW-0410">Iron transport</keyword>
<keyword evidence="17" id="KW-0675">Receptor</keyword>
<evidence type="ECO:0000259" key="15">
    <source>
        <dbReference type="Pfam" id="PF00593"/>
    </source>
</evidence>
<comment type="similarity">
    <text evidence="11 13">Belongs to the TonB-dependent receptor family.</text>
</comment>
<dbReference type="Pfam" id="PF00593">
    <property type="entry name" value="TonB_dep_Rec_b-barrel"/>
    <property type="match status" value="1"/>
</dbReference>
<feature type="domain" description="TonB-dependent receptor-like beta-barrel" evidence="15">
    <location>
        <begin position="290"/>
        <end position="812"/>
    </location>
</feature>
<comment type="caution">
    <text evidence="17">The sequence shown here is derived from an EMBL/GenBank/DDBJ whole genome shotgun (WGS) entry which is preliminary data.</text>
</comment>
<evidence type="ECO:0000256" key="12">
    <source>
        <dbReference type="PROSITE-ProRule" id="PRU10143"/>
    </source>
</evidence>
<proteinExistence type="inferred from homology"/>
<name>A0ABU7LNU1_9PROT</name>
<feature type="short sequence motif" description="TonB box" evidence="12">
    <location>
        <begin position="31"/>
        <end position="37"/>
    </location>
</feature>
<gene>
    <name evidence="17" type="ORF">V0U79_04375</name>
</gene>
<feature type="signal peptide" evidence="14">
    <location>
        <begin position="1"/>
        <end position="18"/>
    </location>
</feature>
<evidence type="ECO:0000313" key="17">
    <source>
        <dbReference type="EMBL" id="MEE2525591.1"/>
    </source>
</evidence>
<dbReference type="RefSeq" id="WP_330198252.1">
    <property type="nucleotide sequence ID" value="NZ_JAZDRP010000002.1"/>
</dbReference>
<dbReference type="InterPro" id="IPR010916">
    <property type="entry name" value="TonB_box_CS"/>
</dbReference>
<evidence type="ECO:0000256" key="11">
    <source>
        <dbReference type="PROSITE-ProRule" id="PRU01360"/>
    </source>
</evidence>
<evidence type="ECO:0000256" key="2">
    <source>
        <dbReference type="ARBA" id="ARBA00022448"/>
    </source>
</evidence>
<evidence type="ECO:0000256" key="8">
    <source>
        <dbReference type="ARBA" id="ARBA00023077"/>
    </source>
</evidence>
<dbReference type="Proteomes" id="UP001354971">
    <property type="component" value="Unassembled WGS sequence"/>
</dbReference>
<evidence type="ECO:0000256" key="3">
    <source>
        <dbReference type="ARBA" id="ARBA00022452"/>
    </source>
</evidence>